<dbReference type="PROSITE" id="PS00022">
    <property type="entry name" value="EGF_1"/>
    <property type="match status" value="1"/>
</dbReference>
<name>A0A0A1UFS1_ENTIV</name>
<dbReference type="VEuPathDB" id="AmoebaDB:EIN_398040"/>
<evidence type="ECO:0000313" key="5">
    <source>
        <dbReference type="EMBL" id="ELP91874.1"/>
    </source>
</evidence>
<gene>
    <name evidence="5" type="ORF">EIN_398040</name>
</gene>
<dbReference type="InterPro" id="IPR000719">
    <property type="entry name" value="Prot_kinase_dom"/>
</dbReference>
<keyword evidence="2" id="KW-1133">Transmembrane helix</keyword>
<dbReference type="InterPro" id="IPR053215">
    <property type="entry name" value="TKL_Ser/Thr_kinase"/>
</dbReference>
<dbReference type="InterPro" id="IPR000742">
    <property type="entry name" value="EGF"/>
</dbReference>
<evidence type="ECO:0000313" key="6">
    <source>
        <dbReference type="Proteomes" id="UP000014680"/>
    </source>
</evidence>
<dbReference type="EMBL" id="KB206411">
    <property type="protein sequence ID" value="ELP91874.1"/>
    <property type="molecule type" value="Genomic_DNA"/>
</dbReference>
<evidence type="ECO:0000259" key="4">
    <source>
        <dbReference type="PROSITE" id="PS50026"/>
    </source>
</evidence>
<dbReference type="OrthoDB" id="122279at2759"/>
<dbReference type="Proteomes" id="UP000014680">
    <property type="component" value="Unassembled WGS sequence"/>
</dbReference>
<dbReference type="InterPro" id="IPR011009">
    <property type="entry name" value="Kinase-like_dom_sf"/>
</dbReference>
<dbReference type="PANTHER" id="PTHR45756:SF1">
    <property type="entry name" value="PROTEIN KINASE DOMAIN CONTAINING PROTEIN"/>
    <property type="match status" value="1"/>
</dbReference>
<accession>A0A0A1UFS1</accession>
<keyword evidence="1" id="KW-1015">Disulfide bond</keyword>
<dbReference type="KEGG" id="eiv:EIN_398040"/>
<dbReference type="PANTHER" id="PTHR45756">
    <property type="entry name" value="PALMITOYLTRANSFERASE"/>
    <property type="match status" value="1"/>
</dbReference>
<keyword evidence="6" id="KW-1185">Reference proteome</keyword>
<dbReference type="InterPro" id="IPR008271">
    <property type="entry name" value="Ser/Thr_kinase_AS"/>
</dbReference>
<organism evidence="5 6">
    <name type="scientific">Entamoeba invadens IP1</name>
    <dbReference type="NCBI Taxonomy" id="370355"/>
    <lineage>
        <taxon>Eukaryota</taxon>
        <taxon>Amoebozoa</taxon>
        <taxon>Evosea</taxon>
        <taxon>Archamoebae</taxon>
        <taxon>Mastigamoebida</taxon>
        <taxon>Entamoebidae</taxon>
        <taxon>Entamoeba</taxon>
    </lineage>
</organism>
<dbReference type="GO" id="GO:0005524">
    <property type="term" value="F:ATP binding"/>
    <property type="evidence" value="ECO:0007669"/>
    <property type="project" value="InterPro"/>
</dbReference>
<keyword evidence="5" id="KW-0808">Transferase</keyword>
<evidence type="ECO:0000259" key="3">
    <source>
        <dbReference type="PROSITE" id="PS50011"/>
    </source>
</evidence>
<keyword evidence="1" id="KW-0245">EGF-like domain</keyword>
<evidence type="ECO:0000256" key="2">
    <source>
        <dbReference type="SAM" id="Phobius"/>
    </source>
</evidence>
<dbReference type="SMART" id="SM00220">
    <property type="entry name" value="S_TKc"/>
    <property type="match status" value="1"/>
</dbReference>
<dbReference type="SUPFAM" id="SSF56112">
    <property type="entry name" value="Protein kinase-like (PK-like)"/>
    <property type="match status" value="1"/>
</dbReference>
<reference evidence="5 6" key="1">
    <citation type="submission" date="2012-10" db="EMBL/GenBank/DDBJ databases">
        <authorList>
            <person name="Zafar N."/>
            <person name="Inman J."/>
            <person name="Hall N."/>
            <person name="Lorenzi H."/>
            <person name="Caler E."/>
        </authorList>
    </citation>
    <scope>NUCLEOTIDE SEQUENCE [LARGE SCALE GENOMIC DNA]</scope>
    <source>
        <strain evidence="5 6">IP1</strain>
    </source>
</reference>
<dbReference type="GeneID" id="14890918"/>
<dbReference type="PROSITE" id="PS50011">
    <property type="entry name" value="PROTEIN_KINASE_DOM"/>
    <property type="match status" value="1"/>
</dbReference>
<feature type="transmembrane region" description="Helical" evidence="2">
    <location>
        <begin position="857"/>
        <end position="878"/>
    </location>
</feature>
<feature type="disulfide bond" evidence="1">
    <location>
        <begin position="424"/>
        <end position="433"/>
    </location>
</feature>
<dbReference type="PROSITE" id="PS50026">
    <property type="entry name" value="EGF_3"/>
    <property type="match status" value="1"/>
</dbReference>
<dbReference type="EC" id="2.7.11.25" evidence="5"/>
<dbReference type="Pfam" id="PF07714">
    <property type="entry name" value="PK_Tyr_Ser-Thr"/>
    <property type="match status" value="1"/>
</dbReference>
<comment type="caution">
    <text evidence="1">Lacks conserved residue(s) required for the propagation of feature annotation.</text>
</comment>
<dbReference type="RefSeq" id="XP_004258645.1">
    <property type="nucleotide sequence ID" value="XM_004258597.1"/>
</dbReference>
<dbReference type="PROSITE" id="PS00108">
    <property type="entry name" value="PROTEIN_KINASE_ST"/>
    <property type="match status" value="1"/>
</dbReference>
<dbReference type="GO" id="GO:0004709">
    <property type="term" value="F:MAP kinase kinase kinase activity"/>
    <property type="evidence" value="ECO:0007669"/>
    <property type="project" value="UniProtKB-EC"/>
</dbReference>
<dbReference type="InterPro" id="IPR001245">
    <property type="entry name" value="Ser-Thr/Tyr_kinase_cat_dom"/>
</dbReference>
<dbReference type="Gene3D" id="1.10.510.10">
    <property type="entry name" value="Transferase(Phosphotransferase) domain 1"/>
    <property type="match status" value="1"/>
</dbReference>
<keyword evidence="5" id="KW-0418">Kinase</keyword>
<evidence type="ECO:0000256" key="1">
    <source>
        <dbReference type="PROSITE-ProRule" id="PRU00076"/>
    </source>
</evidence>
<feature type="transmembrane region" description="Helical" evidence="2">
    <location>
        <begin position="580"/>
        <end position="606"/>
    </location>
</feature>
<sequence length="1099" mass="127449">MISLYKKQRESVWIIIKNTSKYLSFTFNIKQYNMILSIIIVIVNSMNSSTIFCPKGCATKCLTNNTCGRCMVGYDNDNSCMTCEWYNRNLHMTSVYIKKDTKCTRFNSLILKDSWLPPEKFITEIKIDEKVVFDIDESSDIDTSFCYYKDRYRFGKWFKLLYNIKNSSHILFEFSQLNVDKSLVNIDVTNSLKKQRGDCYAHTTSESKTNSKQLYVPVFSPYNNDPKRNTEDFYFYIFIHLGQLSKAKIELKTQVQNSRIFPPRFNLTLKDTMYLSEHPGKFILWNVPFEEHGAFAQPICFPTYRMKYIAFDIEFVETGKLVIDATGSGKMNNLQEYDIVNGDKTTLKCIQSWSGRRHGVFSENEKAGAFVSISANEKVKRHFAFISENQRINFVVKFYVICHENCNYKHGFGTCLPTIGKCKCIKGYGGSNCHKLCYYDNTWQISPNDNLCFFGSERCNEYCRCEEGTVLVNHRCLSKECARGEIGINDECYPNSEGCTPTCKCDSSRGFYMSSTKRCLSKLCGNGKKNTYYDYNGNIIRTEECDNGTNCQKDCRCIDGFITDPKSENDCIHKGLSVDFTIFVVIVSCVFVPAFVMAFAMLIFFITRYKKTNIEVFKEQQPTYYFYISGSINKKLANESLYFIDPITLDFGNGTEATEINDTHFQQIQVKNKSRNKYMMVIFHTPNTPKYVFHFDPQVVIMRPRASSCVTCYMTLYCTTKLRGMKIPYTVWFSKSKIIFSEIALLLKDKTFETWTNVQQKKLEKISKTVHNRFHHYLTISTDAASSTHIDMDELSISEKPIAEGAMGRVYMGSYRSVAVAVKQFRWEKLDEDEVAELKKNVVAECEMMAKLRNPFIASYIGSVTYIPQVSMVIQFFILGSLGEYLRQEKEDYVKMPYKLKVRMLFDTSRGMQFLHENRIMHLDLKPDNLLVNSLDCNSACTIKITDFGTSRFKKKSITNSEDKGLGTPIYAAPETFKDEYTFAGDVYSFAITAWELYYQVEPYAQLKSIFDIKRHVEEGKRLSFDQNIPPLYRKLVEECWRADPKDRPNFDKVTAKLVKVDEEDSQQFYLNIQNEMDNLNLIIEKRSERVKRSLHEIS</sequence>
<keyword evidence="2" id="KW-0472">Membrane</keyword>
<dbReference type="AlphaFoldDB" id="A0A0A1UFS1"/>
<keyword evidence="2" id="KW-0812">Transmembrane</keyword>
<feature type="domain" description="Protein kinase" evidence="3">
    <location>
        <begin position="796"/>
        <end position="1070"/>
    </location>
</feature>
<proteinExistence type="predicted"/>
<feature type="domain" description="EGF-like" evidence="4">
    <location>
        <begin position="398"/>
        <end position="434"/>
    </location>
</feature>
<protein>
    <submittedName>
        <fullName evidence="5">Serine-threonine protein kinase, putative</fullName>
        <ecNumber evidence="5">2.7.11.25</ecNumber>
    </submittedName>
</protein>